<proteinExistence type="predicted"/>
<keyword evidence="2" id="KW-1185">Reference proteome</keyword>
<dbReference type="Gramene" id="TuG1812G0400001281.01.T01">
    <property type="protein sequence ID" value="TuG1812G0400001281.01.T01.cds415882"/>
    <property type="gene ID" value="TuG1812G0400001281.01"/>
</dbReference>
<reference evidence="2" key="1">
    <citation type="journal article" date="2013" name="Nature">
        <title>Draft genome of the wheat A-genome progenitor Triticum urartu.</title>
        <authorList>
            <person name="Ling H.Q."/>
            <person name="Zhao S."/>
            <person name="Liu D."/>
            <person name="Wang J."/>
            <person name="Sun H."/>
            <person name="Zhang C."/>
            <person name="Fan H."/>
            <person name="Li D."/>
            <person name="Dong L."/>
            <person name="Tao Y."/>
            <person name="Gao C."/>
            <person name="Wu H."/>
            <person name="Li Y."/>
            <person name="Cui Y."/>
            <person name="Guo X."/>
            <person name="Zheng S."/>
            <person name="Wang B."/>
            <person name="Yu K."/>
            <person name="Liang Q."/>
            <person name="Yang W."/>
            <person name="Lou X."/>
            <person name="Chen J."/>
            <person name="Feng M."/>
            <person name="Jian J."/>
            <person name="Zhang X."/>
            <person name="Luo G."/>
            <person name="Jiang Y."/>
            <person name="Liu J."/>
            <person name="Wang Z."/>
            <person name="Sha Y."/>
            <person name="Zhang B."/>
            <person name="Wu H."/>
            <person name="Tang D."/>
            <person name="Shen Q."/>
            <person name="Xue P."/>
            <person name="Zou S."/>
            <person name="Wang X."/>
            <person name="Liu X."/>
            <person name="Wang F."/>
            <person name="Yang Y."/>
            <person name="An X."/>
            <person name="Dong Z."/>
            <person name="Zhang K."/>
            <person name="Zhang X."/>
            <person name="Luo M.C."/>
            <person name="Dvorak J."/>
            <person name="Tong Y."/>
            <person name="Wang J."/>
            <person name="Yang H."/>
            <person name="Li Z."/>
            <person name="Wang D."/>
            <person name="Zhang A."/>
            <person name="Wang J."/>
        </authorList>
    </citation>
    <scope>NUCLEOTIDE SEQUENCE</scope>
    <source>
        <strain evidence="2">cv. G1812</strain>
    </source>
</reference>
<reference evidence="1" key="3">
    <citation type="submission" date="2022-06" db="UniProtKB">
        <authorList>
            <consortium name="EnsemblPlants"/>
        </authorList>
    </citation>
    <scope>IDENTIFICATION</scope>
</reference>
<dbReference type="EnsemblPlants" id="TuG1812G0400001281.01.T01">
    <property type="protein sequence ID" value="TuG1812G0400001281.01.T01.cds415882"/>
    <property type="gene ID" value="TuG1812G0400001281.01"/>
</dbReference>
<name>A0A8R7U4L2_TRIUA</name>
<dbReference type="AlphaFoldDB" id="A0A8R7U4L2"/>
<reference evidence="1" key="2">
    <citation type="submission" date="2018-03" db="EMBL/GenBank/DDBJ databases">
        <title>The Triticum urartu genome reveals the dynamic nature of wheat genome evolution.</title>
        <authorList>
            <person name="Ling H."/>
            <person name="Ma B."/>
            <person name="Shi X."/>
            <person name="Liu H."/>
            <person name="Dong L."/>
            <person name="Sun H."/>
            <person name="Cao Y."/>
            <person name="Gao Q."/>
            <person name="Zheng S."/>
            <person name="Li Y."/>
            <person name="Yu Y."/>
            <person name="Du H."/>
            <person name="Qi M."/>
            <person name="Li Y."/>
            <person name="Yu H."/>
            <person name="Cui Y."/>
            <person name="Wang N."/>
            <person name="Chen C."/>
            <person name="Wu H."/>
            <person name="Zhao Y."/>
            <person name="Zhang J."/>
            <person name="Li Y."/>
            <person name="Zhou W."/>
            <person name="Zhang B."/>
            <person name="Hu W."/>
            <person name="Eijk M."/>
            <person name="Tang J."/>
            <person name="Witsenboer H."/>
            <person name="Zhao S."/>
            <person name="Li Z."/>
            <person name="Zhang A."/>
            <person name="Wang D."/>
            <person name="Liang C."/>
        </authorList>
    </citation>
    <scope>NUCLEOTIDE SEQUENCE [LARGE SCALE GENOMIC DNA]</scope>
    <source>
        <strain evidence="1">cv. G1812</strain>
    </source>
</reference>
<evidence type="ECO:0000313" key="1">
    <source>
        <dbReference type="EnsemblPlants" id="TuG1812G0400001281.01.T01.cds415882"/>
    </source>
</evidence>
<organism evidence="1 2">
    <name type="scientific">Triticum urartu</name>
    <name type="common">Red wild einkorn</name>
    <name type="synonym">Crithodium urartu</name>
    <dbReference type="NCBI Taxonomy" id="4572"/>
    <lineage>
        <taxon>Eukaryota</taxon>
        <taxon>Viridiplantae</taxon>
        <taxon>Streptophyta</taxon>
        <taxon>Embryophyta</taxon>
        <taxon>Tracheophyta</taxon>
        <taxon>Spermatophyta</taxon>
        <taxon>Magnoliopsida</taxon>
        <taxon>Liliopsida</taxon>
        <taxon>Poales</taxon>
        <taxon>Poaceae</taxon>
        <taxon>BOP clade</taxon>
        <taxon>Pooideae</taxon>
        <taxon>Triticodae</taxon>
        <taxon>Triticeae</taxon>
        <taxon>Triticinae</taxon>
        <taxon>Triticum</taxon>
    </lineage>
</organism>
<protein>
    <submittedName>
        <fullName evidence="1">Uncharacterized protein</fullName>
    </submittedName>
</protein>
<evidence type="ECO:0000313" key="2">
    <source>
        <dbReference type="Proteomes" id="UP000015106"/>
    </source>
</evidence>
<dbReference type="Proteomes" id="UP000015106">
    <property type="component" value="Chromosome 4"/>
</dbReference>
<accession>A0A8R7U4L2</accession>
<sequence length="65" mass="7160">MYRKQYTSSVPYPSLSLNFILPSETGLDSSGLTSSSALFPIHLFPTNLIKHMFQGQGNQCGVKHS</sequence>